<dbReference type="EMBL" id="PKSL01000016">
    <property type="protein sequence ID" value="POW14839.1"/>
    <property type="molecule type" value="Genomic_DNA"/>
</dbReference>
<evidence type="ECO:0000313" key="2">
    <source>
        <dbReference type="Proteomes" id="UP000239156"/>
    </source>
</evidence>
<dbReference type="Proteomes" id="UP000239156">
    <property type="component" value="Unassembled WGS sequence"/>
</dbReference>
<reference evidence="1" key="1">
    <citation type="submission" date="2017-12" db="EMBL/GenBank/DDBJ databases">
        <title>Gene loss provides genomic basis for host adaptation in cereal stripe rust fungi.</title>
        <authorList>
            <person name="Xia C."/>
        </authorList>
    </citation>
    <scope>NUCLEOTIDE SEQUENCE [LARGE SCALE GENOMIC DNA]</scope>
    <source>
        <strain evidence="1">93-210</strain>
    </source>
</reference>
<sequence>MQSSVNSVQLSTWDSRYWMEAGDHVVFTRRYPFVSHQGLRSERLIRGDCSDIGGLSSIDKSWLASLPDGSGGSNCRNSRIRVEFWYGNPPRHSQRAAR</sequence>
<dbReference type="AlphaFoldDB" id="A0A2S4VZA9"/>
<evidence type="ECO:0000313" key="1">
    <source>
        <dbReference type="EMBL" id="POW14839.1"/>
    </source>
</evidence>
<name>A0A2S4VZA9_9BASI</name>
<protein>
    <submittedName>
        <fullName evidence="1">Uncharacterized protein</fullName>
    </submittedName>
</protein>
<proteinExistence type="predicted"/>
<organism evidence="1 2">
    <name type="scientific">Puccinia striiformis</name>
    <dbReference type="NCBI Taxonomy" id="27350"/>
    <lineage>
        <taxon>Eukaryota</taxon>
        <taxon>Fungi</taxon>
        <taxon>Dikarya</taxon>
        <taxon>Basidiomycota</taxon>
        <taxon>Pucciniomycotina</taxon>
        <taxon>Pucciniomycetes</taxon>
        <taxon>Pucciniales</taxon>
        <taxon>Pucciniaceae</taxon>
        <taxon>Puccinia</taxon>
    </lineage>
</organism>
<comment type="caution">
    <text evidence="1">The sequence shown here is derived from an EMBL/GenBank/DDBJ whole genome shotgun (WGS) entry which is preliminary data.</text>
</comment>
<accession>A0A2S4VZA9</accession>
<dbReference type="VEuPathDB" id="FungiDB:PSTT_02631"/>
<gene>
    <name evidence="1" type="ORF">PSTT_02631</name>
</gene>
<keyword evidence="2" id="KW-1185">Reference proteome</keyword>
<dbReference type="VEuPathDB" id="FungiDB:PSHT_00123"/>